<dbReference type="PANTHER" id="PTHR33320">
    <property type="entry name" value="METHIONYL-TRNA SYNTHETASE"/>
    <property type="match status" value="1"/>
</dbReference>
<accession>A0A9Q0HYL1</accession>
<dbReference type="Proteomes" id="UP001151287">
    <property type="component" value="Unassembled WGS sequence"/>
</dbReference>
<dbReference type="PANTHER" id="PTHR33320:SF30">
    <property type="entry name" value="OS04G0606200 PROTEIN"/>
    <property type="match status" value="1"/>
</dbReference>
<gene>
    <name evidence="1" type="ORF">LUZ63_003293</name>
</gene>
<sequence length="74" mass="8086">MMKTSAAYLICMETKRVLGTEKAPGSCPYCNGEVMATTIECTRKLCCLTLSVTTKRQYTCSSCSKRLVAYLGDA</sequence>
<dbReference type="OrthoDB" id="610577at2759"/>
<evidence type="ECO:0000313" key="2">
    <source>
        <dbReference type="Proteomes" id="UP001151287"/>
    </source>
</evidence>
<comment type="caution">
    <text evidence="1">The sequence shown here is derived from an EMBL/GenBank/DDBJ whole genome shotgun (WGS) entry which is preliminary data.</text>
</comment>
<organism evidence="1 2">
    <name type="scientific">Rhynchospora breviuscula</name>
    <dbReference type="NCBI Taxonomy" id="2022672"/>
    <lineage>
        <taxon>Eukaryota</taxon>
        <taxon>Viridiplantae</taxon>
        <taxon>Streptophyta</taxon>
        <taxon>Embryophyta</taxon>
        <taxon>Tracheophyta</taxon>
        <taxon>Spermatophyta</taxon>
        <taxon>Magnoliopsida</taxon>
        <taxon>Liliopsida</taxon>
        <taxon>Poales</taxon>
        <taxon>Cyperaceae</taxon>
        <taxon>Cyperoideae</taxon>
        <taxon>Rhynchosporeae</taxon>
        <taxon>Rhynchospora</taxon>
    </lineage>
</organism>
<proteinExistence type="predicted"/>
<evidence type="ECO:0000313" key="1">
    <source>
        <dbReference type="EMBL" id="KAJ1703514.1"/>
    </source>
</evidence>
<reference evidence="1" key="1">
    <citation type="journal article" date="2022" name="Cell">
        <title>Repeat-based holocentromeres influence genome architecture and karyotype evolution.</title>
        <authorList>
            <person name="Hofstatter P.G."/>
            <person name="Thangavel G."/>
            <person name="Lux T."/>
            <person name="Neumann P."/>
            <person name="Vondrak T."/>
            <person name="Novak P."/>
            <person name="Zhang M."/>
            <person name="Costa L."/>
            <person name="Castellani M."/>
            <person name="Scott A."/>
            <person name="Toegelov H."/>
            <person name="Fuchs J."/>
            <person name="Mata-Sucre Y."/>
            <person name="Dias Y."/>
            <person name="Vanzela A.L.L."/>
            <person name="Huettel B."/>
            <person name="Almeida C.C.S."/>
            <person name="Simkova H."/>
            <person name="Souza G."/>
            <person name="Pedrosa-Harand A."/>
            <person name="Macas J."/>
            <person name="Mayer K.F.X."/>
            <person name="Houben A."/>
            <person name="Marques A."/>
        </authorList>
    </citation>
    <scope>NUCLEOTIDE SEQUENCE</scope>
    <source>
        <strain evidence="1">RhyBre1mFocal</strain>
    </source>
</reference>
<dbReference type="AlphaFoldDB" id="A0A9Q0HYL1"/>
<dbReference type="EMBL" id="JAMQYH010000001">
    <property type="protein sequence ID" value="KAJ1703514.1"/>
    <property type="molecule type" value="Genomic_DNA"/>
</dbReference>
<keyword evidence="2" id="KW-1185">Reference proteome</keyword>
<protein>
    <submittedName>
        <fullName evidence="1">Uncharacterized protein</fullName>
    </submittedName>
</protein>
<name>A0A9Q0HYL1_9POAL</name>